<dbReference type="Proteomes" id="UP000834106">
    <property type="component" value="Chromosome 7"/>
</dbReference>
<sequence length="111" mass="11581">MKPPAPIMQIVIDFIGFLSRSTLPLAIFELRTNFFDNTDWVISANRWWRCGSAGGVGLSSKGDGQVGLIVGGVFGDGSSVSFNGSNGGGFTTTATYPPQVVSELCGDIGSC</sequence>
<keyword evidence="2" id="KW-1185">Reference proteome</keyword>
<protein>
    <submittedName>
        <fullName evidence="1">Uncharacterized protein</fullName>
    </submittedName>
</protein>
<evidence type="ECO:0000313" key="2">
    <source>
        <dbReference type="Proteomes" id="UP000834106"/>
    </source>
</evidence>
<reference evidence="1" key="1">
    <citation type="submission" date="2023-05" db="EMBL/GenBank/DDBJ databases">
        <authorList>
            <person name="Huff M."/>
        </authorList>
    </citation>
    <scope>NUCLEOTIDE SEQUENCE</scope>
</reference>
<evidence type="ECO:0000313" key="1">
    <source>
        <dbReference type="EMBL" id="CAI9765559.1"/>
    </source>
</evidence>
<name>A0AAD1ZA36_9LAMI</name>
<dbReference type="EMBL" id="OU503042">
    <property type="protein sequence ID" value="CAI9765559.1"/>
    <property type="molecule type" value="Genomic_DNA"/>
</dbReference>
<organism evidence="1 2">
    <name type="scientific">Fraxinus pennsylvanica</name>
    <dbReference type="NCBI Taxonomy" id="56036"/>
    <lineage>
        <taxon>Eukaryota</taxon>
        <taxon>Viridiplantae</taxon>
        <taxon>Streptophyta</taxon>
        <taxon>Embryophyta</taxon>
        <taxon>Tracheophyta</taxon>
        <taxon>Spermatophyta</taxon>
        <taxon>Magnoliopsida</taxon>
        <taxon>eudicotyledons</taxon>
        <taxon>Gunneridae</taxon>
        <taxon>Pentapetalae</taxon>
        <taxon>asterids</taxon>
        <taxon>lamiids</taxon>
        <taxon>Lamiales</taxon>
        <taxon>Oleaceae</taxon>
        <taxon>Oleeae</taxon>
        <taxon>Fraxinus</taxon>
    </lineage>
</organism>
<proteinExistence type="predicted"/>
<dbReference type="AlphaFoldDB" id="A0AAD1ZA36"/>
<accession>A0AAD1ZA36</accession>
<gene>
    <name evidence="1" type="ORF">FPE_LOCUS12989</name>
</gene>